<dbReference type="Proteomes" id="UP001165366">
    <property type="component" value="Unassembled WGS sequence"/>
</dbReference>
<dbReference type="InterPro" id="IPR001457">
    <property type="entry name" value="NADH_UbQ/plastoQ_OxRdtase_su6"/>
</dbReference>
<comment type="similarity">
    <text evidence="1 2">Belongs to the complex I subunit 6 family.</text>
</comment>
<evidence type="ECO:0000313" key="4">
    <source>
        <dbReference type="Proteomes" id="UP001165366"/>
    </source>
</evidence>
<organism evidence="3 4">
    <name type="scientific">Rhodohalobacter sulfatireducens</name>
    <dbReference type="NCBI Taxonomy" id="2911366"/>
    <lineage>
        <taxon>Bacteria</taxon>
        <taxon>Pseudomonadati</taxon>
        <taxon>Balneolota</taxon>
        <taxon>Balneolia</taxon>
        <taxon>Balneolales</taxon>
        <taxon>Balneolaceae</taxon>
        <taxon>Rhodohalobacter</taxon>
    </lineage>
</organism>
<comment type="catalytic activity">
    <reaction evidence="2">
        <text>a quinone + NADH + 5 H(+)(in) = a quinol + NAD(+) + 4 H(+)(out)</text>
        <dbReference type="Rhea" id="RHEA:57888"/>
        <dbReference type="ChEBI" id="CHEBI:15378"/>
        <dbReference type="ChEBI" id="CHEBI:24646"/>
        <dbReference type="ChEBI" id="CHEBI:57540"/>
        <dbReference type="ChEBI" id="CHEBI:57945"/>
        <dbReference type="ChEBI" id="CHEBI:132124"/>
    </reaction>
</comment>
<keyword evidence="2" id="KW-1133">Transmembrane helix</keyword>
<feature type="transmembrane region" description="Helical" evidence="2">
    <location>
        <begin position="140"/>
        <end position="162"/>
    </location>
</feature>
<comment type="subcellular location">
    <subcellularLocation>
        <location evidence="2">Cell membrane</location>
        <topology evidence="2">Multi-pass membrane protein</topology>
    </subcellularLocation>
</comment>
<feature type="transmembrane region" description="Helical" evidence="2">
    <location>
        <begin position="53"/>
        <end position="77"/>
    </location>
</feature>
<dbReference type="Gene3D" id="1.20.120.1200">
    <property type="entry name" value="NADH-ubiquinone/plastoquinone oxidoreductase chain 6, subunit NuoJ"/>
    <property type="match status" value="1"/>
</dbReference>
<evidence type="ECO:0000313" key="3">
    <source>
        <dbReference type="EMBL" id="MCG2588320.1"/>
    </source>
</evidence>
<dbReference type="RefSeq" id="WP_237853162.1">
    <property type="nucleotide sequence ID" value="NZ_JAKLWS010000006.1"/>
</dbReference>
<sequence length="173" mass="18823">MDTFIFIFLAVLTIGSGLGMVLNRNTVNSALFLVLNMVSIAGIYLLLQAQFLALIQILVYAGAIMVLFLFVIMLLNLDDERSLFSKVRAKYISAFFLGVVTLSLILYSLEGVADLLPEISPEMETAGTVEALGDVLYTDYLFAFEMTAILLTAAVVGALMIAQYKKSNNGASE</sequence>
<keyword evidence="2" id="KW-0812">Transmembrane</keyword>
<comment type="caution">
    <text evidence="3">The sequence shown here is derived from an EMBL/GenBank/DDBJ whole genome shotgun (WGS) entry which is preliminary data.</text>
</comment>
<keyword evidence="4" id="KW-1185">Reference proteome</keyword>
<comment type="function">
    <text evidence="2">NDH-1 shuttles electrons from NADH, via FMN and iron-sulfur (Fe-S) centers, to quinones in the respiratory chain. Couples the redox reaction to proton translocation (for every two electrons transferred, four hydrogen ions are translocated across the cytoplasmic membrane), and thus conserves the redox energy in a proton gradient.</text>
</comment>
<protein>
    <recommendedName>
        <fullName evidence="2">NADH-quinone oxidoreductase subunit J</fullName>
        <ecNumber evidence="2">7.1.1.-</ecNumber>
    </recommendedName>
</protein>
<dbReference type="EC" id="7.1.1.-" evidence="2"/>
<name>A0ABS9KBW5_9BACT</name>
<dbReference type="PANTHER" id="PTHR33269:SF17">
    <property type="entry name" value="NADH-UBIQUINONE OXIDOREDUCTASE CHAIN 6"/>
    <property type="match status" value="1"/>
</dbReference>
<dbReference type="EMBL" id="JAKLWS010000006">
    <property type="protein sequence ID" value="MCG2588320.1"/>
    <property type="molecule type" value="Genomic_DNA"/>
</dbReference>
<dbReference type="InterPro" id="IPR042106">
    <property type="entry name" value="Nuo/plastoQ_OxRdtase_6_NuoJ"/>
</dbReference>
<feature type="transmembrane region" description="Helical" evidence="2">
    <location>
        <begin position="6"/>
        <end position="23"/>
    </location>
</feature>
<evidence type="ECO:0000256" key="1">
    <source>
        <dbReference type="ARBA" id="ARBA00005698"/>
    </source>
</evidence>
<keyword evidence="2" id="KW-0520">NAD</keyword>
<proteinExistence type="inferred from homology"/>
<keyword evidence="2" id="KW-0874">Quinone</keyword>
<accession>A0ABS9KBW5</accession>
<dbReference type="PANTHER" id="PTHR33269">
    <property type="entry name" value="NADH-UBIQUINONE OXIDOREDUCTASE CHAIN 6"/>
    <property type="match status" value="1"/>
</dbReference>
<keyword evidence="2" id="KW-1003">Cell membrane</keyword>
<feature type="transmembrane region" description="Helical" evidence="2">
    <location>
        <begin position="30"/>
        <end position="47"/>
    </location>
</feature>
<keyword evidence="2" id="KW-0472">Membrane</keyword>
<reference evidence="3" key="1">
    <citation type="submission" date="2022-01" db="EMBL/GenBank/DDBJ databases">
        <authorList>
            <person name="Wang Y."/>
        </authorList>
    </citation>
    <scope>NUCLEOTIDE SEQUENCE</scope>
    <source>
        <strain evidence="3">WB101</strain>
    </source>
</reference>
<dbReference type="Pfam" id="PF00499">
    <property type="entry name" value="Oxidored_q3"/>
    <property type="match status" value="1"/>
</dbReference>
<feature type="transmembrane region" description="Helical" evidence="2">
    <location>
        <begin position="89"/>
        <end position="109"/>
    </location>
</feature>
<reference evidence="3" key="2">
    <citation type="submission" date="2024-05" db="EMBL/GenBank/DDBJ databases">
        <title>Rhodohalobacter halophilus gen. nov., sp. nov., a moderately halophilic member of the family Balneolaceae.</title>
        <authorList>
            <person name="Xia J."/>
        </authorList>
    </citation>
    <scope>NUCLEOTIDE SEQUENCE</scope>
    <source>
        <strain evidence="3">WB101</strain>
    </source>
</reference>
<gene>
    <name evidence="3" type="ORF">L6773_07055</name>
</gene>
<evidence type="ECO:0000256" key="2">
    <source>
        <dbReference type="RuleBase" id="RU004429"/>
    </source>
</evidence>